<proteinExistence type="predicted"/>
<sequence>MCCTAILCVQASQQFGNLVNTGYLEDEIMHHGFTVDLNQKLAFHDIKIHSKYSSLVLMINGTSVKAPSEVVQLLVTVKIDACSCMDPTIDIIVEEGVDSGFFPGFGPY</sequence>
<name>A0A024GNA4_9STRA</name>
<dbReference type="EMBL" id="CAIX01000198">
    <property type="protein sequence ID" value="CCI47990.1"/>
    <property type="molecule type" value="Genomic_DNA"/>
</dbReference>
<organism evidence="1 2">
    <name type="scientific">Albugo candida</name>
    <dbReference type="NCBI Taxonomy" id="65357"/>
    <lineage>
        <taxon>Eukaryota</taxon>
        <taxon>Sar</taxon>
        <taxon>Stramenopiles</taxon>
        <taxon>Oomycota</taxon>
        <taxon>Peronosporomycetes</taxon>
        <taxon>Albuginales</taxon>
        <taxon>Albuginaceae</taxon>
        <taxon>Albugo</taxon>
    </lineage>
</organism>
<protein>
    <submittedName>
        <fullName evidence="1">Uncharacterized protein</fullName>
    </submittedName>
</protein>
<dbReference type="InParanoid" id="A0A024GNA4"/>
<dbReference type="Proteomes" id="UP000053237">
    <property type="component" value="Unassembled WGS sequence"/>
</dbReference>
<reference evidence="1 2" key="1">
    <citation type="submission" date="2012-05" db="EMBL/GenBank/DDBJ databases">
        <title>Recombination and specialization in a pathogen metapopulation.</title>
        <authorList>
            <person name="Gardiner A."/>
            <person name="Kemen E."/>
            <person name="Schultz-Larsen T."/>
            <person name="MacLean D."/>
            <person name="Van Oosterhout C."/>
            <person name="Jones J.D.G."/>
        </authorList>
    </citation>
    <scope>NUCLEOTIDE SEQUENCE [LARGE SCALE GENOMIC DNA]</scope>
    <source>
        <strain evidence="1 2">Ac Nc2</strain>
    </source>
</reference>
<comment type="caution">
    <text evidence="1">The sequence shown here is derived from an EMBL/GenBank/DDBJ whole genome shotgun (WGS) entry which is preliminary data.</text>
</comment>
<evidence type="ECO:0000313" key="2">
    <source>
        <dbReference type="Proteomes" id="UP000053237"/>
    </source>
</evidence>
<gene>
    <name evidence="1" type="ORF">BN9_090330</name>
</gene>
<evidence type="ECO:0000313" key="1">
    <source>
        <dbReference type="EMBL" id="CCI47990.1"/>
    </source>
</evidence>
<accession>A0A024GNA4</accession>
<keyword evidence="2" id="KW-1185">Reference proteome</keyword>
<dbReference type="AlphaFoldDB" id="A0A024GNA4"/>